<feature type="signal peptide" evidence="1">
    <location>
        <begin position="1"/>
        <end position="30"/>
    </location>
</feature>
<comment type="caution">
    <text evidence="2">The sequence shown here is derived from an EMBL/GenBank/DDBJ whole genome shotgun (WGS) entry which is preliminary data.</text>
</comment>
<dbReference type="EMBL" id="DSDS01000049">
    <property type="protein sequence ID" value="HET97516.1"/>
    <property type="molecule type" value="Genomic_DNA"/>
</dbReference>
<sequence>MNGKPGNLFALGAVTLYLALLMAISAPALANNTLSQSATHAKSDQTARKRVSWTVFAYIGVEKTTEQYQPIVD</sequence>
<dbReference type="AlphaFoldDB" id="A0A7C2XN90"/>
<protein>
    <submittedName>
        <fullName evidence="2">Uncharacterized protein</fullName>
    </submittedName>
</protein>
<name>A0A7C2XN90_9BACT</name>
<proteinExistence type="predicted"/>
<dbReference type="Proteomes" id="UP000885986">
    <property type="component" value="Unassembled WGS sequence"/>
</dbReference>
<keyword evidence="1" id="KW-0732">Signal</keyword>
<reference evidence="2" key="1">
    <citation type="journal article" date="2020" name="mSystems">
        <title>Genome- and Community-Level Interaction Insights into Carbon Utilization and Element Cycling Functions of Hydrothermarchaeota in Hydrothermal Sediment.</title>
        <authorList>
            <person name="Zhou Z."/>
            <person name="Liu Y."/>
            <person name="Xu W."/>
            <person name="Pan J."/>
            <person name="Luo Z.H."/>
            <person name="Li M."/>
        </authorList>
    </citation>
    <scope>NUCLEOTIDE SEQUENCE [LARGE SCALE GENOMIC DNA]</scope>
    <source>
        <strain evidence="2">SpSt-1224</strain>
    </source>
</reference>
<feature type="chain" id="PRO_5027991630" evidence="1">
    <location>
        <begin position="31"/>
        <end position="73"/>
    </location>
</feature>
<evidence type="ECO:0000313" key="2">
    <source>
        <dbReference type="EMBL" id="HET97516.1"/>
    </source>
</evidence>
<gene>
    <name evidence="2" type="ORF">ENN98_02210</name>
</gene>
<evidence type="ECO:0000256" key="1">
    <source>
        <dbReference type="SAM" id="SignalP"/>
    </source>
</evidence>
<accession>A0A7C2XN90</accession>
<organism evidence="2">
    <name type="scientific">Desulfurivibrio alkaliphilus</name>
    <dbReference type="NCBI Taxonomy" id="427923"/>
    <lineage>
        <taxon>Bacteria</taxon>
        <taxon>Pseudomonadati</taxon>
        <taxon>Thermodesulfobacteriota</taxon>
        <taxon>Desulfobulbia</taxon>
        <taxon>Desulfobulbales</taxon>
        <taxon>Desulfobulbaceae</taxon>
        <taxon>Desulfurivibrio</taxon>
    </lineage>
</organism>